<evidence type="ECO:0000259" key="1">
    <source>
        <dbReference type="PROSITE" id="PS50994"/>
    </source>
</evidence>
<dbReference type="STRING" id="1127673.GLIP_2744"/>
<evidence type="ECO:0000313" key="3">
    <source>
        <dbReference type="Proteomes" id="UP000006334"/>
    </source>
</evidence>
<dbReference type="Pfam" id="PF13333">
    <property type="entry name" value="rve_2"/>
    <property type="match status" value="1"/>
</dbReference>
<protein>
    <submittedName>
        <fullName evidence="2">Transposase insF for insertion sequence IS3E</fullName>
    </submittedName>
</protein>
<comment type="caution">
    <text evidence="2">The sequence shown here is derived from an EMBL/GenBank/DDBJ whole genome shotgun (WGS) entry which is preliminary data.</text>
</comment>
<gene>
    <name evidence="2" type="primary">insF5</name>
    <name evidence="2" type="ORF">GLIP_2744</name>
</gene>
<dbReference type="eggNOG" id="COG2801">
    <property type="taxonomic scope" value="Bacteria"/>
</dbReference>
<dbReference type="Pfam" id="PF13276">
    <property type="entry name" value="HTH_21"/>
    <property type="match status" value="1"/>
</dbReference>
<feature type="domain" description="Integrase catalytic" evidence="1">
    <location>
        <begin position="109"/>
        <end position="275"/>
    </location>
</feature>
<dbReference type="InterPro" id="IPR050900">
    <property type="entry name" value="Transposase_IS3/IS150/IS904"/>
</dbReference>
<dbReference type="PROSITE" id="PS50994">
    <property type="entry name" value="INTEGRASE"/>
    <property type="match status" value="1"/>
</dbReference>
<dbReference type="EMBL" id="BAEN01000053">
    <property type="protein sequence ID" value="GAC15365.1"/>
    <property type="molecule type" value="Genomic_DNA"/>
</dbReference>
<dbReference type="InterPro" id="IPR001584">
    <property type="entry name" value="Integrase_cat-core"/>
</dbReference>
<dbReference type="Proteomes" id="UP000006334">
    <property type="component" value="Unassembled WGS sequence"/>
</dbReference>
<evidence type="ECO:0000313" key="2">
    <source>
        <dbReference type="EMBL" id="GAC15365.1"/>
    </source>
</evidence>
<dbReference type="InterPro" id="IPR036397">
    <property type="entry name" value="RNaseH_sf"/>
</dbReference>
<accession>K6YVU3</accession>
<dbReference type="GO" id="GO:0015074">
    <property type="term" value="P:DNA integration"/>
    <property type="evidence" value="ECO:0007669"/>
    <property type="project" value="InterPro"/>
</dbReference>
<sequence>MKKAGFNVQHICRCLNVPRSSFYFHAKPKRIKAGDIHLEAAVKHIHNEMDATYGSRRMMIELNHQGYKVGRYKVRRLMRKFKLIAKRPRLHRYPYAGKASIIAPNYLNRQFNPEQLNTHWSGDITYIRTGQGWLYLAVIVDLCSRKIISWAFSDKPNTELTTRAIRLAVNKREPMTGVIFHSDQGAQYTSDSFQKCLSEFEIQASMSRAGNCLDNAVTERFFRSLKSERVNYRRYQTRHQAQADIIDYIEPFYNQKRRHHKLGNISPVEYEMKLMKSA</sequence>
<dbReference type="AlphaFoldDB" id="K6YVU3"/>
<dbReference type="PANTHER" id="PTHR46889:SF4">
    <property type="entry name" value="TRANSPOSASE INSO FOR INSERTION SEQUENCE ELEMENT IS911B-RELATED"/>
    <property type="match status" value="1"/>
</dbReference>
<dbReference type="RefSeq" id="WP_008845170.1">
    <property type="nucleotide sequence ID" value="NZ_BAEN01000053.1"/>
</dbReference>
<keyword evidence="3" id="KW-1185">Reference proteome</keyword>
<dbReference type="InterPro" id="IPR048020">
    <property type="entry name" value="Transpos_IS3"/>
</dbReference>
<name>K6YVU3_9ALTE</name>
<dbReference type="PANTHER" id="PTHR46889">
    <property type="entry name" value="TRANSPOSASE INSF FOR INSERTION SEQUENCE IS3B-RELATED"/>
    <property type="match status" value="1"/>
</dbReference>
<reference evidence="2 3" key="1">
    <citation type="journal article" date="2017" name="Antonie Van Leeuwenhoek">
        <title>Rhizobium rhizosphaerae sp. nov., a novel species isolated from rice rhizosphere.</title>
        <authorList>
            <person name="Zhao J.J."/>
            <person name="Zhang J."/>
            <person name="Zhang R.J."/>
            <person name="Zhang C.W."/>
            <person name="Yin H.Q."/>
            <person name="Zhang X.X."/>
        </authorList>
    </citation>
    <scope>NUCLEOTIDE SEQUENCE [LARGE SCALE GENOMIC DNA]</scope>
    <source>
        <strain evidence="2 3">E3</strain>
    </source>
</reference>
<dbReference type="SUPFAM" id="SSF53098">
    <property type="entry name" value="Ribonuclease H-like"/>
    <property type="match status" value="1"/>
</dbReference>
<dbReference type="NCBIfam" id="NF033516">
    <property type="entry name" value="transpos_IS3"/>
    <property type="match status" value="1"/>
</dbReference>
<dbReference type="Pfam" id="PF00665">
    <property type="entry name" value="rve"/>
    <property type="match status" value="1"/>
</dbReference>
<dbReference type="Gene3D" id="3.30.420.10">
    <property type="entry name" value="Ribonuclease H-like superfamily/Ribonuclease H"/>
    <property type="match status" value="1"/>
</dbReference>
<proteinExistence type="predicted"/>
<dbReference type="GO" id="GO:0003676">
    <property type="term" value="F:nucleic acid binding"/>
    <property type="evidence" value="ECO:0007669"/>
    <property type="project" value="InterPro"/>
</dbReference>
<dbReference type="InterPro" id="IPR025948">
    <property type="entry name" value="HTH-like_dom"/>
</dbReference>
<organism evidence="2 3">
    <name type="scientific">Aliiglaciecola lipolytica E3</name>
    <dbReference type="NCBI Taxonomy" id="1127673"/>
    <lineage>
        <taxon>Bacteria</taxon>
        <taxon>Pseudomonadati</taxon>
        <taxon>Pseudomonadota</taxon>
        <taxon>Gammaproteobacteria</taxon>
        <taxon>Alteromonadales</taxon>
        <taxon>Alteromonadaceae</taxon>
        <taxon>Aliiglaciecola</taxon>
    </lineage>
</organism>
<dbReference type="InterPro" id="IPR012337">
    <property type="entry name" value="RNaseH-like_sf"/>
</dbReference>